<comment type="caution">
    <text evidence="4">The sequence shown here is derived from an EMBL/GenBank/DDBJ whole genome shotgun (WGS) entry which is preliminary data.</text>
</comment>
<keyword evidence="1" id="KW-0175">Coiled coil</keyword>
<feature type="region of interest" description="Disordered" evidence="2">
    <location>
        <begin position="286"/>
        <end position="381"/>
    </location>
</feature>
<reference evidence="4 5" key="1">
    <citation type="submission" date="2019-07" db="EMBL/GenBank/DDBJ databases">
        <title>Reinekea sp. strain SSH23 genome sequencing and assembly.</title>
        <authorList>
            <person name="Kim I."/>
        </authorList>
    </citation>
    <scope>NUCLEOTIDE SEQUENCE [LARGE SCALE GENOMIC DNA]</scope>
    <source>
        <strain evidence="4 5">SSH23</strain>
    </source>
</reference>
<dbReference type="SUPFAM" id="SSF52540">
    <property type="entry name" value="P-loop containing nucleoside triphosphate hydrolases"/>
    <property type="match status" value="1"/>
</dbReference>
<dbReference type="PANTHER" id="PTHR35023">
    <property type="entry name" value="CHELATASE-RELATED"/>
    <property type="match status" value="1"/>
</dbReference>
<dbReference type="InterPro" id="IPR025943">
    <property type="entry name" value="Sigma_54_int_dom_ATP-bd_2"/>
</dbReference>
<keyword evidence="5" id="KW-1185">Reference proteome</keyword>
<dbReference type="GO" id="GO:0016887">
    <property type="term" value="F:ATP hydrolysis activity"/>
    <property type="evidence" value="ECO:0007669"/>
    <property type="project" value="InterPro"/>
</dbReference>
<feature type="compositionally biased region" description="Low complexity" evidence="2">
    <location>
        <begin position="289"/>
        <end position="314"/>
    </location>
</feature>
<protein>
    <submittedName>
        <fullName evidence="4">VWA domain-containing protein</fullName>
    </submittedName>
</protein>
<feature type="compositionally biased region" description="Polar residues" evidence="2">
    <location>
        <begin position="405"/>
        <end position="426"/>
    </location>
</feature>
<feature type="coiled-coil region" evidence="1">
    <location>
        <begin position="202"/>
        <end position="229"/>
    </location>
</feature>
<evidence type="ECO:0000256" key="2">
    <source>
        <dbReference type="SAM" id="MobiDB-lite"/>
    </source>
</evidence>
<dbReference type="Gene3D" id="3.40.50.300">
    <property type="entry name" value="P-loop containing nucleotide triphosphate hydrolases"/>
    <property type="match status" value="1"/>
</dbReference>
<feature type="domain" description="VWFA" evidence="3">
    <location>
        <begin position="472"/>
        <end position="629"/>
    </location>
</feature>
<dbReference type="InterPro" id="IPR003593">
    <property type="entry name" value="AAA+_ATPase"/>
</dbReference>
<dbReference type="SUPFAM" id="SSF53300">
    <property type="entry name" value="vWA-like"/>
    <property type="match status" value="1"/>
</dbReference>
<dbReference type="Pfam" id="PF13519">
    <property type="entry name" value="VWA_2"/>
    <property type="match status" value="1"/>
</dbReference>
<dbReference type="PANTHER" id="PTHR35023:SF1">
    <property type="entry name" value="MG-PROTOPORPHYRIN IX CHELATASE"/>
    <property type="match status" value="1"/>
</dbReference>
<dbReference type="Pfam" id="PF17863">
    <property type="entry name" value="AAA_lid_2"/>
    <property type="match status" value="1"/>
</dbReference>
<feature type="region of interest" description="Disordered" evidence="2">
    <location>
        <begin position="405"/>
        <end position="441"/>
    </location>
</feature>
<dbReference type="Gene3D" id="3.40.50.410">
    <property type="entry name" value="von Willebrand factor, type A domain"/>
    <property type="match status" value="1"/>
</dbReference>
<dbReference type="AlphaFoldDB" id="A0A5C8Z8Q7"/>
<dbReference type="InterPro" id="IPR002035">
    <property type="entry name" value="VWF_A"/>
</dbReference>
<evidence type="ECO:0000313" key="4">
    <source>
        <dbReference type="EMBL" id="TXR53659.1"/>
    </source>
</evidence>
<name>A0A5C8Z8Q7_9GAMM</name>
<organism evidence="4 5">
    <name type="scientific">Reinekea thalattae</name>
    <dbReference type="NCBI Taxonomy" id="2593301"/>
    <lineage>
        <taxon>Bacteria</taxon>
        <taxon>Pseudomonadati</taxon>
        <taxon>Pseudomonadota</taxon>
        <taxon>Gammaproteobacteria</taxon>
        <taxon>Oceanospirillales</taxon>
        <taxon>Saccharospirillaceae</taxon>
        <taxon>Reinekea</taxon>
    </lineage>
</organism>
<dbReference type="SMART" id="SM00382">
    <property type="entry name" value="AAA"/>
    <property type="match status" value="1"/>
</dbReference>
<feature type="compositionally biased region" description="Basic and acidic residues" evidence="2">
    <location>
        <begin position="315"/>
        <end position="335"/>
    </location>
</feature>
<dbReference type="EMBL" id="VKAD01000001">
    <property type="protein sequence ID" value="TXR53659.1"/>
    <property type="molecule type" value="Genomic_DNA"/>
</dbReference>
<evidence type="ECO:0000313" key="5">
    <source>
        <dbReference type="Proteomes" id="UP000321764"/>
    </source>
</evidence>
<gene>
    <name evidence="4" type="ORF">FME95_03615</name>
</gene>
<dbReference type="RefSeq" id="WP_147713059.1">
    <property type="nucleotide sequence ID" value="NZ_VKAD01000001.1"/>
</dbReference>
<dbReference type="PROSITE" id="PS50234">
    <property type="entry name" value="VWFA"/>
    <property type="match status" value="1"/>
</dbReference>
<dbReference type="OrthoDB" id="9775079at2"/>
<dbReference type="InterPro" id="IPR052989">
    <property type="entry name" value="Mg-chelatase_DI-like"/>
</dbReference>
<feature type="compositionally biased region" description="Basic and acidic residues" evidence="2">
    <location>
        <begin position="430"/>
        <end position="440"/>
    </location>
</feature>
<evidence type="ECO:0000259" key="3">
    <source>
        <dbReference type="PROSITE" id="PS50234"/>
    </source>
</evidence>
<dbReference type="InterPro" id="IPR041628">
    <property type="entry name" value="ChlI/MoxR_AAA_lid"/>
</dbReference>
<dbReference type="Gene3D" id="1.10.8.80">
    <property type="entry name" value="Magnesium chelatase subunit I, C-Terminal domain"/>
    <property type="match status" value="1"/>
</dbReference>
<feature type="compositionally biased region" description="Polar residues" evidence="2">
    <location>
        <begin position="352"/>
        <end position="374"/>
    </location>
</feature>
<dbReference type="PROSITE" id="PS00676">
    <property type="entry name" value="SIGMA54_INTERACT_2"/>
    <property type="match status" value="1"/>
</dbReference>
<dbReference type="InterPro" id="IPR036465">
    <property type="entry name" value="vWFA_dom_sf"/>
</dbReference>
<dbReference type="GO" id="GO:0005524">
    <property type="term" value="F:ATP binding"/>
    <property type="evidence" value="ECO:0007669"/>
    <property type="project" value="InterPro"/>
</dbReference>
<dbReference type="SMART" id="SM00327">
    <property type="entry name" value="VWA"/>
    <property type="match status" value="1"/>
</dbReference>
<dbReference type="InterPro" id="IPR027417">
    <property type="entry name" value="P-loop_NTPase"/>
</dbReference>
<accession>A0A5C8Z8Q7</accession>
<proteinExistence type="predicted"/>
<evidence type="ECO:0000256" key="1">
    <source>
        <dbReference type="SAM" id="Coils"/>
    </source>
</evidence>
<dbReference type="Pfam" id="PF07728">
    <property type="entry name" value="AAA_5"/>
    <property type="match status" value="1"/>
</dbReference>
<dbReference type="CDD" id="cd00009">
    <property type="entry name" value="AAA"/>
    <property type="match status" value="1"/>
</dbReference>
<dbReference type="Proteomes" id="UP000321764">
    <property type="component" value="Unassembled WGS sequence"/>
</dbReference>
<dbReference type="InterPro" id="IPR011704">
    <property type="entry name" value="ATPase_dyneun-rel_AAA"/>
</dbReference>
<sequence>MTQTSFIYPFTAVLGQTSFKLALKLAAVNPLVGGVLISGPRGSAKSTLAKSLSTLLPQRAANGSPFVNLPLGTTEEMLIGSLSLNKVVEQQKVDFQPGLLAKAHGGILYVDEVNLLPDNLVDQLLDVAASGVNYVERDGVSHQHDAKFVLIGTMNPDEGELRPQLTDRFGLFVQLSNQFDVQDRIEVVTRREAFDQNPAEFIASYQQSQQDLQQQIEQAQQLLSDVQCDMALRKTIAQRCYDAQLDGLRGDIVWLQAARAHAALQGRTEVTEEDIFMVESFVLDHRRQQGGQPPSSSSQSSSSQNQPPSSSQRQPDTDHGEKKFQRPKAKDDSTHNRPQSLPEPDNSKGPASKSNYDSDNKQNSGNKHSSGNTKENQDWGALPPKAQKFEALSITDYAVTPSLKTQQQAGVKSSQAVRSFTSSAQTGDALGRKADTESSQKPHWFKTLAANAGQWPLQRWVWQPKRSARLVMHLFLLDTSGSVLSNQQFNLAKSLILKQARQAYLKREQVSIVGFGNDQSQLLLPMRRAPKNISDFLESIKAGGGTPFVQAVQHAVKIQQRCLLQQSKVQLHSYIITDGRVRLDETLPMLQGRVTVIDIENSAVKRGVAEKISQRLQAQYIPLAQLNAL</sequence>